<organism evidence="1 2">
    <name type="scientific">Candidatus Acutalibacter ornithocaccae</name>
    <dbReference type="NCBI Taxonomy" id="2838416"/>
    <lineage>
        <taxon>Bacteria</taxon>
        <taxon>Bacillati</taxon>
        <taxon>Bacillota</taxon>
        <taxon>Clostridia</taxon>
        <taxon>Eubacteriales</taxon>
        <taxon>Acutalibacteraceae</taxon>
        <taxon>Acutalibacter</taxon>
    </lineage>
</organism>
<dbReference type="EMBL" id="DWXZ01000130">
    <property type="protein sequence ID" value="HJB37651.1"/>
    <property type="molecule type" value="Genomic_DNA"/>
</dbReference>
<reference evidence="1" key="2">
    <citation type="submission" date="2021-04" db="EMBL/GenBank/DDBJ databases">
        <authorList>
            <person name="Gilroy R."/>
        </authorList>
    </citation>
    <scope>NUCLEOTIDE SEQUENCE</scope>
    <source>
        <strain evidence="1">ChiBcolR8-3208</strain>
    </source>
</reference>
<sequence>MKRWAGFGCVLAFLLLCGGAWLFLQPFTSTGGEALPYVDWETTVWVDGDGAEHPLDPMEGQPELPEGAFFRFALTLPQREDDYALVFETGNMDFTLSLDGETFFSTQSLELPEALNQSRVNISLPTGGGERLVMEMTPLGQIEIFPPLPRLASDALETAGQMAYANHYAIPAGATTLATLLL</sequence>
<evidence type="ECO:0000313" key="1">
    <source>
        <dbReference type="EMBL" id="HJB37651.1"/>
    </source>
</evidence>
<name>A0A9D2LYU7_9FIRM</name>
<dbReference type="Proteomes" id="UP000824214">
    <property type="component" value="Unassembled WGS sequence"/>
</dbReference>
<gene>
    <name evidence="1" type="ORF">H9942_06240</name>
</gene>
<reference evidence="1" key="1">
    <citation type="journal article" date="2021" name="PeerJ">
        <title>Extensive microbial diversity within the chicken gut microbiome revealed by metagenomics and culture.</title>
        <authorList>
            <person name="Gilroy R."/>
            <person name="Ravi A."/>
            <person name="Getino M."/>
            <person name="Pursley I."/>
            <person name="Horton D.L."/>
            <person name="Alikhan N.F."/>
            <person name="Baker D."/>
            <person name="Gharbi K."/>
            <person name="Hall N."/>
            <person name="Watson M."/>
            <person name="Adriaenssens E.M."/>
            <person name="Foster-Nyarko E."/>
            <person name="Jarju S."/>
            <person name="Secka A."/>
            <person name="Antonio M."/>
            <person name="Oren A."/>
            <person name="Chaudhuri R.R."/>
            <person name="La Ragione R."/>
            <person name="Hildebrand F."/>
            <person name="Pallen M.J."/>
        </authorList>
    </citation>
    <scope>NUCLEOTIDE SEQUENCE</scope>
    <source>
        <strain evidence="1">ChiBcolR8-3208</strain>
    </source>
</reference>
<accession>A0A9D2LYU7</accession>
<comment type="caution">
    <text evidence="1">The sequence shown here is derived from an EMBL/GenBank/DDBJ whole genome shotgun (WGS) entry which is preliminary data.</text>
</comment>
<proteinExistence type="predicted"/>
<protein>
    <submittedName>
        <fullName evidence="1">Uncharacterized protein</fullName>
    </submittedName>
</protein>
<evidence type="ECO:0000313" key="2">
    <source>
        <dbReference type="Proteomes" id="UP000824214"/>
    </source>
</evidence>
<dbReference type="AlphaFoldDB" id="A0A9D2LYU7"/>